<keyword evidence="3" id="KW-0804">Transcription</keyword>
<evidence type="ECO:0000256" key="1">
    <source>
        <dbReference type="ARBA" id="ARBA00023015"/>
    </source>
</evidence>
<feature type="transmembrane region" description="Helical" evidence="4">
    <location>
        <begin position="6"/>
        <end position="23"/>
    </location>
</feature>
<evidence type="ECO:0000313" key="6">
    <source>
        <dbReference type="EMBL" id="SKB38678.1"/>
    </source>
</evidence>
<reference evidence="6 7" key="1">
    <citation type="submission" date="2017-02" db="EMBL/GenBank/DDBJ databases">
        <authorList>
            <person name="Peterson S.W."/>
        </authorList>
    </citation>
    <scope>NUCLEOTIDE SEQUENCE [LARGE SCALE GENOMIC DNA]</scope>
    <source>
        <strain evidence="6 7">DSM 22899</strain>
    </source>
</reference>
<evidence type="ECO:0000256" key="4">
    <source>
        <dbReference type="SAM" id="Phobius"/>
    </source>
</evidence>
<dbReference type="Pfam" id="PF12833">
    <property type="entry name" value="HTH_18"/>
    <property type="match status" value="1"/>
</dbReference>
<dbReference type="PROSITE" id="PS01124">
    <property type="entry name" value="HTH_ARAC_FAMILY_2"/>
    <property type="match status" value="1"/>
</dbReference>
<keyword evidence="2 6" id="KW-0238">DNA-binding</keyword>
<keyword evidence="7" id="KW-1185">Reference proteome</keyword>
<dbReference type="InterPro" id="IPR018060">
    <property type="entry name" value="HTH_AraC"/>
</dbReference>
<feature type="transmembrane region" description="Helical" evidence="4">
    <location>
        <begin position="166"/>
        <end position="187"/>
    </location>
</feature>
<keyword evidence="4" id="KW-1133">Transmembrane helix</keyword>
<accession>A0A1T5AUI7</accession>
<dbReference type="RefSeq" id="WP_079715771.1">
    <property type="nucleotide sequence ID" value="NZ_FUYS01000002.1"/>
</dbReference>
<dbReference type="STRING" id="623280.SAMN05660226_01075"/>
<feature type="transmembrane region" description="Helical" evidence="4">
    <location>
        <begin position="193"/>
        <end position="213"/>
    </location>
</feature>
<dbReference type="OrthoDB" id="6283866at2"/>
<dbReference type="InterPro" id="IPR009057">
    <property type="entry name" value="Homeodomain-like_sf"/>
</dbReference>
<dbReference type="Gene3D" id="1.10.10.60">
    <property type="entry name" value="Homeodomain-like"/>
    <property type="match status" value="2"/>
</dbReference>
<feature type="transmembrane region" description="Helical" evidence="4">
    <location>
        <begin position="93"/>
        <end position="112"/>
    </location>
</feature>
<dbReference type="AlphaFoldDB" id="A0A1T5AUI7"/>
<dbReference type="InterPro" id="IPR018062">
    <property type="entry name" value="HTH_AraC-typ_CS"/>
</dbReference>
<dbReference type="EMBL" id="FUYS01000002">
    <property type="protein sequence ID" value="SKB38678.1"/>
    <property type="molecule type" value="Genomic_DNA"/>
</dbReference>
<feature type="transmembrane region" description="Helical" evidence="4">
    <location>
        <begin position="124"/>
        <end position="145"/>
    </location>
</feature>
<evidence type="ECO:0000256" key="2">
    <source>
        <dbReference type="ARBA" id="ARBA00023125"/>
    </source>
</evidence>
<feature type="transmembrane region" description="Helical" evidence="4">
    <location>
        <begin position="61"/>
        <end position="81"/>
    </location>
</feature>
<feature type="domain" description="HTH araC/xylS-type" evidence="5">
    <location>
        <begin position="257"/>
        <end position="361"/>
    </location>
</feature>
<sequence>MDTDFFITVLIVGGLLLLSFLHLTNVTSVNRRANLLFGIFTFQWSTFWLDELLFAEYLNTTNAVFVIFRLFQFLVPISFILSVKFYTEPDTRLAWRHAWIAVAPVVFLVFLLSPESIKTESFELSAIMFFLGHSIFYTIWAHIKILKHQRIIKSIHSYTENIDLRWIKYITYSFIGSAIVVAAYNFLTKAEPLNIYINLFFVAVVYLVAFYSLRQKEIFPRGMELSDVVSGNTLIEKAQDAPKTKVVEDSELYILKERLLQLMENEQPYLNSELNLVKLAGQTGLSTHQLSYVINTAFGENFFNFINRYRVRKAKELLKNPAYDRFNILVIGYESGFNSKTSFNTTFKKMTDYTPSEYRRKRIQT</sequence>
<keyword evidence="1" id="KW-0805">Transcription regulation</keyword>
<evidence type="ECO:0000259" key="5">
    <source>
        <dbReference type="PROSITE" id="PS01124"/>
    </source>
</evidence>
<dbReference type="GO" id="GO:0043565">
    <property type="term" value="F:sequence-specific DNA binding"/>
    <property type="evidence" value="ECO:0007669"/>
    <property type="project" value="InterPro"/>
</dbReference>
<protein>
    <submittedName>
        <fullName evidence="6">AraC-type DNA-binding protein</fullName>
    </submittedName>
</protein>
<evidence type="ECO:0000313" key="7">
    <source>
        <dbReference type="Proteomes" id="UP000190541"/>
    </source>
</evidence>
<keyword evidence="4" id="KW-0472">Membrane</keyword>
<name>A0A1T5AUI7_9SPHI</name>
<dbReference type="GO" id="GO:0003700">
    <property type="term" value="F:DNA-binding transcription factor activity"/>
    <property type="evidence" value="ECO:0007669"/>
    <property type="project" value="InterPro"/>
</dbReference>
<dbReference type="Proteomes" id="UP000190541">
    <property type="component" value="Unassembled WGS sequence"/>
</dbReference>
<feature type="transmembrane region" description="Helical" evidence="4">
    <location>
        <begin position="35"/>
        <end position="55"/>
    </location>
</feature>
<evidence type="ECO:0000256" key="3">
    <source>
        <dbReference type="ARBA" id="ARBA00023163"/>
    </source>
</evidence>
<proteinExistence type="predicted"/>
<gene>
    <name evidence="6" type="ORF">SAMN05660226_01075</name>
</gene>
<dbReference type="SMART" id="SM00342">
    <property type="entry name" value="HTH_ARAC"/>
    <property type="match status" value="1"/>
</dbReference>
<dbReference type="PANTHER" id="PTHR43280:SF29">
    <property type="entry name" value="ARAC-FAMILY TRANSCRIPTIONAL REGULATOR"/>
    <property type="match status" value="1"/>
</dbReference>
<organism evidence="6 7">
    <name type="scientific">Parapedobacter luteus</name>
    <dbReference type="NCBI Taxonomy" id="623280"/>
    <lineage>
        <taxon>Bacteria</taxon>
        <taxon>Pseudomonadati</taxon>
        <taxon>Bacteroidota</taxon>
        <taxon>Sphingobacteriia</taxon>
        <taxon>Sphingobacteriales</taxon>
        <taxon>Sphingobacteriaceae</taxon>
        <taxon>Parapedobacter</taxon>
    </lineage>
</organism>
<dbReference type="PROSITE" id="PS00041">
    <property type="entry name" value="HTH_ARAC_FAMILY_1"/>
    <property type="match status" value="1"/>
</dbReference>
<keyword evidence="4" id="KW-0812">Transmembrane</keyword>
<dbReference type="SUPFAM" id="SSF46689">
    <property type="entry name" value="Homeodomain-like"/>
    <property type="match status" value="1"/>
</dbReference>
<dbReference type="PANTHER" id="PTHR43280">
    <property type="entry name" value="ARAC-FAMILY TRANSCRIPTIONAL REGULATOR"/>
    <property type="match status" value="1"/>
</dbReference>